<feature type="compositionally biased region" description="Basic and acidic residues" evidence="5">
    <location>
        <begin position="244"/>
        <end position="280"/>
    </location>
</feature>
<dbReference type="RefSeq" id="XP_021869682.1">
    <property type="nucleotide sequence ID" value="XM_022016590.1"/>
</dbReference>
<dbReference type="GO" id="GO:1904161">
    <property type="term" value="P:DNA synthesis involved in UV-damage excision repair"/>
    <property type="evidence" value="ECO:0007669"/>
    <property type="project" value="TreeGrafter"/>
</dbReference>
<dbReference type="InterPro" id="IPR041913">
    <property type="entry name" value="POLD3_sf"/>
</dbReference>
<dbReference type="Proteomes" id="UP000193218">
    <property type="component" value="Unassembled WGS sequence"/>
</dbReference>
<dbReference type="Gene3D" id="3.90.1030.20">
    <property type="entry name" value="DNA polymerase delta, p66 (Cdc27) subunit, wHTH domain"/>
    <property type="match status" value="1"/>
</dbReference>
<gene>
    <name evidence="6" type="ORF">BD324DRAFT_633062</name>
</gene>
<dbReference type="GeneID" id="33558399"/>
<dbReference type="STRING" id="4999.A0A1Y1UBW5"/>
<feature type="compositionally biased region" description="Low complexity" evidence="5">
    <location>
        <begin position="444"/>
        <end position="492"/>
    </location>
</feature>
<dbReference type="AlphaFoldDB" id="A0A1Y1UBW5"/>
<dbReference type="GO" id="GO:0043625">
    <property type="term" value="C:delta DNA polymerase complex"/>
    <property type="evidence" value="ECO:0007669"/>
    <property type="project" value="InterPro"/>
</dbReference>
<sequence>MVTAEQQKLASRKLTHWLESEKRIVTFRELSREVGCHVNGAKNLLLDYFESHPSISPTYLLTGDLLSTSKLATNTLPEDREQVTATQRVRIVDMDEMSDADRNSEDGVGDADGDDPDKMDTDDRMGNDHGDEEGGISGTGTKSGLIKDARDDEAIVSEEVKRWGVVLVHADELDEKKKLFDSETLNIHIYALSPRLVKDPAQYLIPNLALRSHASYFKPEVYGTISGPPLISLDVKPAAKPMKDGAMDFGGGKKESKVDNKPVKEDKKETVKVKTEDKPKPTAQPPTKAKPAPAPATMSQSLKSAKKNKRIITSDNEEEEEPVEEPAAPPASSSFKSVKVETTSSQARAADAAAMEAMMSMDMDFDMEEDEKVEQAQGESSSSKVKESEDKEGKKGRVSGVKRKRRVKRSIQTTDAKGYIITTDHWSETDGSGPDDEDDEESGKSASAISKKTAAASGTSGKNGSNSNMSRGSSTSGDIGSAAPKKSSGAAAPRPPPNKAAGGGSTAKKAGAGGQSTLSGFFKKK</sequence>
<dbReference type="InterPro" id="IPR019038">
    <property type="entry name" value="POLD3"/>
</dbReference>
<dbReference type="GO" id="GO:0006297">
    <property type="term" value="P:nucleotide-excision repair, DNA gap filling"/>
    <property type="evidence" value="ECO:0007669"/>
    <property type="project" value="TreeGrafter"/>
</dbReference>
<feature type="compositionally biased region" description="Low complexity" evidence="5">
    <location>
        <begin position="349"/>
        <end position="362"/>
    </location>
</feature>
<dbReference type="EMBL" id="NBSH01000011">
    <property type="protein sequence ID" value="ORX35492.1"/>
    <property type="molecule type" value="Genomic_DNA"/>
</dbReference>
<protein>
    <recommendedName>
        <fullName evidence="2">DNA polymerase delta subunit 3</fullName>
    </recommendedName>
</protein>
<dbReference type="GO" id="GO:0003887">
    <property type="term" value="F:DNA-directed DNA polymerase activity"/>
    <property type="evidence" value="ECO:0007669"/>
    <property type="project" value="TreeGrafter"/>
</dbReference>
<proteinExistence type="predicted"/>
<evidence type="ECO:0000256" key="5">
    <source>
        <dbReference type="SAM" id="MobiDB-lite"/>
    </source>
</evidence>
<feature type="region of interest" description="Disordered" evidence="5">
    <location>
        <begin position="78"/>
        <end position="145"/>
    </location>
</feature>
<name>A0A1Y1UBW5_9TREE</name>
<accession>A0A1Y1UBW5</accession>
<dbReference type="PANTHER" id="PTHR17598">
    <property type="entry name" value="DNA POLYMERASE DELTA SUBUNIT 3"/>
    <property type="match status" value="1"/>
</dbReference>
<feature type="region of interest" description="Disordered" evidence="5">
    <location>
        <begin position="244"/>
        <end position="525"/>
    </location>
</feature>
<feature type="compositionally biased region" description="Low complexity" evidence="5">
    <location>
        <begin position="285"/>
        <end position="297"/>
    </location>
</feature>
<evidence type="ECO:0000256" key="3">
    <source>
        <dbReference type="ARBA" id="ARBA00022705"/>
    </source>
</evidence>
<evidence type="ECO:0000313" key="7">
    <source>
        <dbReference type="Proteomes" id="UP000193218"/>
    </source>
</evidence>
<feature type="compositionally biased region" description="Basic residues" evidence="5">
    <location>
        <begin position="396"/>
        <end position="409"/>
    </location>
</feature>
<keyword evidence="7" id="KW-1185">Reference proteome</keyword>
<dbReference type="Pfam" id="PF09507">
    <property type="entry name" value="CDC27"/>
    <property type="match status" value="1"/>
</dbReference>
<feature type="compositionally biased region" description="Basic and acidic residues" evidence="5">
    <location>
        <begin position="384"/>
        <end position="395"/>
    </location>
</feature>
<feature type="compositionally biased region" description="Acidic residues" evidence="5">
    <location>
        <begin position="363"/>
        <end position="372"/>
    </location>
</feature>
<evidence type="ECO:0000256" key="4">
    <source>
        <dbReference type="ARBA" id="ARBA00023242"/>
    </source>
</evidence>
<comment type="caution">
    <text evidence="6">The sequence shown here is derived from an EMBL/GenBank/DDBJ whole genome shotgun (WGS) entry which is preliminary data.</text>
</comment>
<feature type="compositionally biased region" description="Acidic residues" evidence="5">
    <location>
        <begin position="315"/>
        <end position="324"/>
    </location>
</feature>
<feature type="compositionally biased region" description="Basic and acidic residues" evidence="5">
    <location>
        <begin position="116"/>
        <end position="129"/>
    </location>
</feature>
<dbReference type="OrthoDB" id="514823at2759"/>
<keyword evidence="4" id="KW-0539">Nucleus</keyword>
<reference evidence="6 7" key="1">
    <citation type="submission" date="2017-03" db="EMBL/GenBank/DDBJ databases">
        <title>Widespread Adenine N6-methylation of Active Genes in Fungi.</title>
        <authorList>
            <consortium name="DOE Joint Genome Institute"/>
            <person name="Mondo S.J."/>
            <person name="Dannebaum R.O."/>
            <person name="Kuo R.C."/>
            <person name="Louie K.B."/>
            <person name="Bewick A.J."/>
            <person name="Labutti K."/>
            <person name="Haridas S."/>
            <person name="Kuo A."/>
            <person name="Salamov A."/>
            <person name="Ahrendt S.R."/>
            <person name="Lau R."/>
            <person name="Bowen B.P."/>
            <person name="Lipzen A."/>
            <person name="Sullivan W."/>
            <person name="Andreopoulos W.B."/>
            <person name="Clum A."/>
            <person name="Lindquist E."/>
            <person name="Daum C."/>
            <person name="Northen T.R."/>
            <person name="Ramamoorthy G."/>
            <person name="Schmitz R.J."/>
            <person name="Gryganskyi A."/>
            <person name="Culley D."/>
            <person name="Magnuson J."/>
            <person name="James T.Y."/>
            <person name="O'Malley M.A."/>
            <person name="Stajich J.E."/>
            <person name="Spatafora J.W."/>
            <person name="Visel A."/>
            <person name="Grigoriev I.V."/>
        </authorList>
    </citation>
    <scope>NUCLEOTIDE SEQUENCE [LARGE SCALE GENOMIC DNA]</scope>
    <source>
        <strain evidence="6 7">NRRL Y-17943</strain>
    </source>
</reference>
<evidence type="ECO:0000256" key="2">
    <source>
        <dbReference type="ARBA" id="ARBA00017589"/>
    </source>
</evidence>
<evidence type="ECO:0000313" key="6">
    <source>
        <dbReference type="EMBL" id="ORX35492.1"/>
    </source>
</evidence>
<organism evidence="6 7">
    <name type="scientific">Kockovaella imperatae</name>
    <dbReference type="NCBI Taxonomy" id="4999"/>
    <lineage>
        <taxon>Eukaryota</taxon>
        <taxon>Fungi</taxon>
        <taxon>Dikarya</taxon>
        <taxon>Basidiomycota</taxon>
        <taxon>Agaricomycotina</taxon>
        <taxon>Tremellomycetes</taxon>
        <taxon>Tremellales</taxon>
        <taxon>Cuniculitremaceae</taxon>
        <taxon>Kockovaella</taxon>
    </lineage>
</organism>
<evidence type="ECO:0000256" key="1">
    <source>
        <dbReference type="ARBA" id="ARBA00004123"/>
    </source>
</evidence>
<dbReference type="GO" id="GO:0006271">
    <property type="term" value="P:DNA strand elongation involved in DNA replication"/>
    <property type="evidence" value="ECO:0007669"/>
    <property type="project" value="TreeGrafter"/>
</dbReference>
<dbReference type="InParanoid" id="A0A1Y1UBW5"/>
<dbReference type="PANTHER" id="PTHR17598:SF13">
    <property type="entry name" value="DNA POLYMERASE DELTA SUBUNIT 3"/>
    <property type="match status" value="1"/>
</dbReference>
<comment type="subcellular location">
    <subcellularLocation>
        <location evidence="1">Nucleus</location>
    </subcellularLocation>
</comment>
<keyword evidence="3" id="KW-0235">DNA replication</keyword>